<name>A0A078B082_STYLE</name>
<organism evidence="1 2">
    <name type="scientific">Stylonychia lemnae</name>
    <name type="common">Ciliate</name>
    <dbReference type="NCBI Taxonomy" id="5949"/>
    <lineage>
        <taxon>Eukaryota</taxon>
        <taxon>Sar</taxon>
        <taxon>Alveolata</taxon>
        <taxon>Ciliophora</taxon>
        <taxon>Intramacronucleata</taxon>
        <taxon>Spirotrichea</taxon>
        <taxon>Stichotrichia</taxon>
        <taxon>Sporadotrichida</taxon>
        <taxon>Oxytrichidae</taxon>
        <taxon>Stylonychinae</taxon>
        <taxon>Stylonychia</taxon>
    </lineage>
</organism>
<evidence type="ECO:0000313" key="2">
    <source>
        <dbReference type="Proteomes" id="UP000039865"/>
    </source>
</evidence>
<dbReference type="Proteomes" id="UP000039865">
    <property type="component" value="Unassembled WGS sequence"/>
</dbReference>
<sequence length="720" mass="82027">MQFELTETYGTSIESIFGAGGFLFINEANFSKISNLVLFDSYSSSSGAQIYTQKAGLKLDLSNSFFQQFQRQAINSYPNQENFYNQGGITLINTASVSIVNCFFVGNQQSQNGGAINILGGTLYVYRSYFQRMQSNQGGVMYLENLQEVKLNFLDISTSIASDNGGGIYIKNPKGDVQIVDSSFNMILAKNEGGCIFYIVEEEPLKQEFNNVGFNMNPEKVPAFQPLRLDFINVKFSMIQAFNASSVSVSSLKTNVNFSQCQLANSYGQSYNSIYIKRANLVEMTNFYVASIYSRSISGFLYVDYVKDSVTVRFSQIYCRTPEDEYTNPPTLDFRTLSENENDIQQRLESEPNNNFKRSLYFDFQSIGQNFYSNRDIMTPFHIKRAGQFFIQGLVMKNCIMQRLHTPRTQALIIFQIQDFLINYAAQVNFVDINSYYEDCEGLSGGIYSFYKIKAYLYNNTVIRLVTNGYAAVHSQYTINLFVQNCTFKNVTQVGGLEGGIFSLLGTGSDLIGARTVTIRNSTFENITMVVGTGGFIYQYDRLLSQIKIESVTVRNVRAGYQGVIYMIGLQGSLHIISLPEFQRTEFSNFFSITHSQFLYIYDGFNRVSNEVKIKDTTIDCLNQDIQQYIPTTYISENEGIIHYEGPSGLYTENCIFRNCRQSYQGPIVKIGNCKYQDKGSQFYNLTGKHIQLNIHQYRYVWLNSFMSRVQFDNAKFNYS</sequence>
<dbReference type="EMBL" id="CCKQ01015884">
    <property type="protein sequence ID" value="CDW87731.1"/>
    <property type="molecule type" value="Genomic_DNA"/>
</dbReference>
<dbReference type="InterPro" id="IPR011050">
    <property type="entry name" value="Pectin_lyase_fold/virulence"/>
</dbReference>
<reference evidence="1 2" key="1">
    <citation type="submission" date="2014-06" db="EMBL/GenBank/DDBJ databases">
        <authorList>
            <person name="Swart Estienne"/>
        </authorList>
    </citation>
    <scope>NUCLEOTIDE SEQUENCE [LARGE SCALE GENOMIC DNA]</scope>
    <source>
        <strain evidence="1 2">130c</strain>
    </source>
</reference>
<evidence type="ECO:0008006" key="3">
    <source>
        <dbReference type="Google" id="ProtNLM"/>
    </source>
</evidence>
<protein>
    <recommendedName>
        <fullName evidence="3">Pectin lyase fold/virulence factor</fullName>
    </recommendedName>
</protein>
<dbReference type="OrthoDB" id="75921at2759"/>
<dbReference type="SUPFAM" id="SSF51126">
    <property type="entry name" value="Pectin lyase-like"/>
    <property type="match status" value="2"/>
</dbReference>
<evidence type="ECO:0000313" key="1">
    <source>
        <dbReference type="EMBL" id="CDW87731.1"/>
    </source>
</evidence>
<proteinExistence type="predicted"/>
<dbReference type="InParanoid" id="A0A078B082"/>
<gene>
    <name evidence="1" type="primary">Contig13270.g666</name>
    <name evidence="1" type="ORF">STYLEM_16843</name>
</gene>
<keyword evidence="2" id="KW-1185">Reference proteome</keyword>
<dbReference type="AlphaFoldDB" id="A0A078B082"/>
<accession>A0A078B082</accession>